<protein>
    <submittedName>
        <fullName evidence="1">Uncharacterized protein</fullName>
    </submittedName>
</protein>
<dbReference type="Proteomes" id="UP001524502">
    <property type="component" value="Unassembled WGS sequence"/>
</dbReference>
<evidence type="ECO:0000313" key="1">
    <source>
        <dbReference type="EMBL" id="MCQ4636480.1"/>
    </source>
</evidence>
<proteinExistence type="predicted"/>
<reference evidence="1 2" key="1">
    <citation type="submission" date="2022-06" db="EMBL/GenBank/DDBJ databases">
        <title>Isolation of gut microbiota from human fecal samples.</title>
        <authorList>
            <person name="Pamer E.G."/>
            <person name="Barat B."/>
            <person name="Waligurski E."/>
            <person name="Medina S."/>
            <person name="Paddock L."/>
            <person name="Mostad J."/>
        </authorList>
    </citation>
    <scope>NUCLEOTIDE SEQUENCE [LARGE SCALE GENOMIC DNA]</scope>
    <source>
        <strain evidence="1 2">SL.3.17</strain>
    </source>
</reference>
<gene>
    <name evidence="1" type="ORF">NE619_07045</name>
</gene>
<dbReference type="RefSeq" id="WP_256131670.1">
    <property type="nucleotide sequence ID" value="NZ_JANFXK010000006.1"/>
</dbReference>
<name>A0ABT1RMT2_9FIRM</name>
<keyword evidence="2" id="KW-1185">Reference proteome</keyword>
<dbReference type="EMBL" id="JANFXK010000006">
    <property type="protein sequence ID" value="MCQ4636480.1"/>
    <property type="molecule type" value="Genomic_DNA"/>
</dbReference>
<accession>A0ABT1RMT2</accession>
<sequence>MKKDPLLSFYFDESSGNALVRYNEKADGRFSPADLAELAERSPDATRMQQGCSKELRMAAGLRPNSDFAGKSRDH</sequence>
<comment type="caution">
    <text evidence="1">The sequence shown here is derived from an EMBL/GenBank/DDBJ whole genome shotgun (WGS) entry which is preliminary data.</text>
</comment>
<evidence type="ECO:0000313" key="2">
    <source>
        <dbReference type="Proteomes" id="UP001524502"/>
    </source>
</evidence>
<organism evidence="1 2">
    <name type="scientific">Anaerovorax odorimutans</name>
    <dbReference type="NCBI Taxonomy" id="109327"/>
    <lineage>
        <taxon>Bacteria</taxon>
        <taxon>Bacillati</taxon>
        <taxon>Bacillota</taxon>
        <taxon>Clostridia</taxon>
        <taxon>Peptostreptococcales</taxon>
        <taxon>Anaerovoracaceae</taxon>
        <taxon>Anaerovorax</taxon>
    </lineage>
</organism>